<feature type="transmembrane region" description="Helical" evidence="1">
    <location>
        <begin position="261"/>
        <end position="284"/>
    </location>
</feature>
<name>A0A5A9N6B2_9TELE</name>
<organism evidence="2 3">
    <name type="scientific">Triplophysa tibetana</name>
    <dbReference type="NCBI Taxonomy" id="1572043"/>
    <lineage>
        <taxon>Eukaryota</taxon>
        <taxon>Metazoa</taxon>
        <taxon>Chordata</taxon>
        <taxon>Craniata</taxon>
        <taxon>Vertebrata</taxon>
        <taxon>Euteleostomi</taxon>
        <taxon>Actinopterygii</taxon>
        <taxon>Neopterygii</taxon>
        <taxon>Teleostei</taxon>
        <taxon>Ostariophysi</taxon>
        <taxon>Cypriniformes</taxon>
        <taxon>Nemacheilidae</taxon>
        <taxon>Triplophysa</taxon>
    </lineage>
</organism>
<dbReference type="PANTHER" id="PTHR33802">
    <property type="entry name" value="SI:CH211-161H7.5-RELATED"/>
    <property type="match status" value="1"/>
</dbReference>
<dbReference type="PANTHER" id="PTHR33802:SF4">
    <property type="entry name" value="SI:DKEY-29D8.3"/>
    <property type="match status" value="1"/>
</dbReference>
<dbReference type="AlphaFoldDB" id="A0A5A9N6B2"/>
<comment type="caution">
    <text evidence="2">The sequence shown here is derived from an EMBL/GenBank/DDBJ whole genome shotgun (WGS) entry which is preliminary data.</text>
</comment>
<keyword evidence="1" id="KW-0472">Membrane</keyword>
<feature type="transmembrane region" description="Helical" evidence="1">
    <location>
        <begin position="203"/>
        <end position="220"/>
    </location>
</feature>
<feature type="transmembrane region" description="Helical" evidence="1">
    <location>
        <begin position="53"/>
        <end position="76"/>
    </location>
</feature>
<dbReference type="Proteomes" id="UP000324632">
    <property type="component" value="Chromosome 22"/>
</dbReference>
<feature type="transmembrane region" description="Helical" evidence="1">
    <location>
        <begin position="232"/>
        <end position="249"/>
    </location>
</feature>
<evidence type="ECO:0000313" key="3">
    <source>
        <dbReference type="Proteomes" id="UP000324632"/>
    </source>
</evidence>
<keyword evidence="3" id="KW-1185">Reference proteome</keyword>
<keyword evidence="1" id="KW-1133">Transmembrane helix</keyword>
<accession>A0A5A9N6B2</accession>
<feature type="transmembrane region" description="Helical" evidence="1">
    <location>
        <begin position="97"/>
        <end position="116"/>
    </location>
</feature>
<proteinExistence type="predicted"/>
<feature type="transmembrane region" description="Helical" evidence="1">
    <location>
        <begin position="122"/>
        <end position="147"/>
    </location>
</feature>
<evidence type="ECO:0000256" key="1">
    <source>
        <dbReference type="SAM" id="Phobius"/>
    </source>
</evidence>
<protein>
    <submittedName>
        <fullName evidence="2">Uncharacterized protein</fullName>
    </submittedName>
</protein>
<sequence>MGDHSVPRMTLIVVSTVAFIVCVAFNALAGPGSGPFKNTTSAVSNEYDTEITPSGWTFSIWGVIYTWLSLMIVYILTTTCRRTADGPMYCSPAVLPYGFFIIWILNMLINISWLFLWDSEVMIAAVIFLALIAFTNYLTIFLSCHALKEYGAWLNKYHKVDLWCIRILVQNGIATYATWTTIATLLNFTIVLNYNAGMNKSDAATLSLSILLGEVVAWFIVENFVFEKHLRYILTIYPVVIVALSGNLTKNFNAANPSRNGIYIAVLLGLACALFAIRLMLVIWRHIKRPIYRGINAEEVMSPMDIAKQQMKIFS</sequence>
<gene>
    <name evidence="2" type="ORF">E1301_Tti000937</name>
</gene>
<feature type="transmembrane region" description="Helical" evidence="1">
    <location>
        <begin position="168"/>
        <end position="191"/>
    </location>
</feature>
<dbReference type="EMBL" id="SOYY01000022">
    <property type="protein sequence ID" value="KAA0704748.1"/>
    <property type="molecule type" value="Genomic_DNA"/>
</dbReference>
<reference evidence="2 3" key="1">
    <citation type="journal article" date="2019" name="Mol. Ecol. Resour.">
        <title>Chromosome-level genome assembly of Triplophysa tibetana, a fish adapted to the harsh high-altitude environment of the Tibetan Plateau.</title>
        <authorList>
            <person name="Yang X."/>
            <person name="Liu H."/>
            <person name="Ma Z."/>
            <person name="Zou Y."/>
            <person name="Zou M."/>
            <person name="Mao Y."/>
            <person name="Li X."/>
            <person name="Wang H."/>
            <person name="Chen T."/>
            <person name="Wang W."/>
            <person name="Yang R."/>
        </authorList>
    </citation>
    <scope>NUCLEOTIDE SEQUENCE [LARGE SCALE GENOMIC DNA]</scope>
    <source>
        <strain evidence="2">TTIB1903HZAU</strain>
        <tissue evidence="2">Muscle</tissue>
    </source>
</reference>
<keyword evidence="1" id="KW-0812">Transmembrane</keyword>
<evidence type="ECO:0000313" key="2">
    <source>
        <dbReference type="EMBL" id="KAA0704748.1"/>
    </source>
</evidence>